<evidence type="ECO:0000313" key="2">
    <source>
        <dbReference type="Proteomes" id="UP000468388"/>
    </source>
</evidence>
<proteinExistence type="predicted"/>
<protein>
    <recommendedName>
        <fullName evidence="3">Aldo/keto reductase</fullName>
    </recommendedName>
</protein>
<organism evidence="1 2">
    <name type="scientific">Chitinophaga oryziterrae</name>
    <dbReference type="NCBI Taxonomy" id="1031224"/>
    <lineage>
        <taxon>Bacteria</taxon>
        <taxon>Pseudomonadati</taxon>
        <taxon>Bacteroidota</taxon>
        <taxon>Chitinophagia</taxon>
        <taxon>Chitinophagales</taxon>
        <taxon>Chitinophagaceae</taxon>
        <taxon>Chitinophaga</taxon>
    </lineage>
</organism>
<dbReference type="OrthoDB" id="9773828at2"/>
<evidence type="ECO:0000313" key="1">
    <source>
        <dbReference type="EMBL" id="MVT43439.1"/>
    </source>
</evidence>
<accession>A0A6N8JGF3</accession>
<sequence>MRAIWLTDLWTMEIKQIALGSQGLVVPVIGLGCMGMTGFEEAHLSPLEFRQAFN</sequence>
<reference evidence="1 2" key="1">
    <citation type="submission" date="2019-12" db="EMBL/GenBank/DDBJ databases">
        <title>The draft genomic sequence of strain Chitinophaga oryziterrae JCM 16595.</title>
        <authorList>
            <person name="Zhang X."/>
        </authorList>
    </citation>
    <scope>NUCLEOTIDE SEQUENCE [LARGE SCALE GENOMIC DNA]</scope>
    <source>
        <strain evidence="1 2">JCM 16595</strain>
    </source>
</reference>
<dbReference type="EMBL" id="WRXO01000007">
    <property type="protein sequence ID" value="MVT43439.1"/>
    <property type="molecule type" value="Genomic_DNA"/>
</dbReference>
<evidence type="ECO:0008006" key="3">
    <source>
        <dbReference type="Google" id="ProtNLM"/>
    </source>
</evidence>
<keyword evidence="2" id="KW-1185">Reference proteome</keyword>
<dbReference type="AlphaFoldDB" id="A0A6N8JGF3"/>
<gene>
    <name evidence="1" type="ORF">GO495_22765</name>
</gene>
<dbReference type="Proteomes" id="UP000468388">
    <property type="component" value="Unassembled WGS sequence"/>
</dbReference>
<dbReference type="PROSITE" id="PS51257">
    <property type="entry name" value="PROKAR_LIPOPROTEIN"/>
    <property type="match status" value="1"/>
</dbReference>
<comment type="caution">
    <text evidence="1">The sequence shown here is derived from an EMBL/GenBank/DDBJ whole genome shotgun (WGS) entry which is preliminary data.</text>
</comment>
<name>A0A6N8JGF3_9BACT</name>
<dbReference type="RefSeq" id="WP_157302072.1">
    <property type="nucleotide sequence ID" value="NZ_BAAAZB010000015.1"/>
</dbReference>